<gene>
    <name evidence="1" type="ORF">H6G03_05110</name>
</gene>
<keyword evidence="2" id="KW-1185">Reference proteome</keyword>
<comment type="caution">
    <text evidence="1">The sequence shown here is derived from an EMBL/GenBank/DDBJ whole genome shotgun (WGS) entry which is preliminary data.</text>
</comment>
<proteinExistence type="predicted"/>
<dbReference type="Pfam" id="PF01663">
    <property type="entry name" value="Phosphodiest"/>
    <property type="match status" value="1"/>
</dbReference>
<dbReference type="EMBL" id="JACJPW010000009">
    <property type="protein sequence ID" value="MBD2180490.1"/>
    <property type="molecule type" value="Genomic_DNA"/>
</dbReference>
<sequence length="213" mass="23997">MNAKTKILFIALDAADKDLITQWTDEGLLPTFKSLFEKAAWGITNNPVGLYVGAIWPSFATAVDAAKHGCYCYSQINSGSYITTKYSVFDLKGEMFWDTLSRADKKVAIIDLPRTPPTENVNGIHIVDWLTHDPDIVDKLYTWPRSLAAEIEANYGRDPIGYCNRISRSAAGYQHFRDDLVKRAETKEALSSQFLSQESWDLFLTVFSESHCV</sequence>
<dbReference type="Gene3D" id="3.40.720.10">
    <property type="entry name" value="Alkaline Phosphatase, subunit A"/>
    <property type="match status" value="1"/>
</dbReference>
<evidence type="ECO:0000313" key="2">
    <source>
        <dbReference type="Proteomes" id="UP000641646"/>
    </source>
</evidence>
<dbReference type="Proteomes" id="UP000641646">
    <property type="component" value="Unassembled WGS sequence"/>
</dbReference>
<reference evidence="1" key="2">
    <citation type="submission" date="2020-08" db="EMBL/GenBank/DDBJ databases">
        <authorList>
            <person name="Chen M."/>
            <person name="Teng W."/>
            <person name="Zhao L."/>
            <person name="Hu C."/>
            <person name="Zhou Y."/>
            <person name="Han B."/>
            <person name="Song L."/>
            <person name="Shu W."/>
        </authorList>
    </citation>
    <scope>NUCLEOTIDE SEQUENCE</scope>
    <source>
        <strain evidence="1">FACHB-1375</strain>
    </source>
</reference>
<dbReference type="AlphaFoldDB" id="A0A926VB78"/>
<accession>A0A926VB78</accession>
<dbReference type="InterPro" id="IPR017850">
    <property type="entry name" value="Alkaline_phosphatase_core_sf"/>
</dbReference>
<name>A0A926VB78_9CYAN</name>
<evidence type="ECO:0000313" key="1">
    <source>
        <dbReference type="EMBL" id="MBD2180490.1"/>
    </source>
</evidence>
<protein>
    <submittedName>
        <fullName evidence="1">Alkaline phosphatase family protein</fullName>
    </submittedName>
</protein>
<dbReference type="InterPro" id="IPR002591">
    <property type="entry name" value="Phosphodiest/P_Trfase"/>
</dbReference>
<dbReference type="SUPFAM" id="SSF53649">
    <property type="entry name" value="Alkaline phosphatase-like"/>
    <property type="match status" value="1"/>
</dbReference>
<reference evidence="1" key="1">
    <citation type="journal article" date="2015" name="ISME J.">
        <title>Draft Genome Sequence of Streptomyces incarnatus NRRL8089, which Produces the Nucleoside Antibiotic Sinefungin.</title>
        <authorList>
            <person name="Oshima K."/>
            <person name="Hattori M."/>
            <person name="Shimizu H."/>
            <person name="Fukuda K."/>
            <person name="Nemoto M."/>
            <person name="Inagaki K."/>
            <person name="Tamura T."/>
        </authorList>
    </citation>
    <scope>NUCLEOTIDE SEQUENCE</scope>
    <source>
        <strain evidence="1">FACHB-1375</strain>
    </source>
</reference>
<organism evidence="1 2">
    <name type="scientific">Aerosakkonema funiforme FACHB-1375</name>
    <dbReference type="NCBI Taxonomy" id="2949571"/>
    <lineage>
        <taxon>Bacteria</taxon>
        <taxon>Bacillati</taxon>
        <taxon>Cyanobacteriota</taxon>
        <taxon>Cyanophyceae</taxon>
        <taxon>Oscillatoriophycideae</taxon>
        <taxon>Aerosakkonematales</taxon>
        <taxon>Aerosakkonemataceae</taxon>
        <taxon>Aerosakkonema</taxon>
    </lineage>
</organism>